<dbReference type="EMBL" id="WFKK01000001">
    <property type="protein sequence ID" value="KAB7891430.1"/>
    <property type="molecule type" value="Genomic_DNA"/>
</dbReference>
<gene>
    <name evidence="1" type="ORF">GBG19_00915</name>
</gene>
<comment type="caution">
    <text evidence="1">The sequence shown here is derived from an EMBL/GenBank/DDBJ whole genome shotgun (WGS) entry which is preliminary data.</text>
</comment>
<evidence type="ECO:0000313" key="2">
    <source>
        <dbReference type="Proteomes" id="UP000472839"/>
    </source>
</evidence>
<dbReference type="AlphaFoldDB" id="A0A6L4WY83"/>
<accession>A0A6L4WY83</accession>
<proteinExistence type="predicted"/>
<protein>
    <submittedName>
        <fullName evidence="1">Uncharacterized protein</fullName>
    </submittedName>
</protein>
<organism evidence="1 2">
    <name type="scientific">Poseidonibacter ostreae</name>
    <dbReference type="NCBI Taxonomy" id="2654171"/>
    <lineage>
        <taxon>Bacteria</taxon>
        <taxon>Pseudomonadati</taxon>
        <taxon>Campylobacterota</taxon>
        <taxon>Epsilonproteobacteria</taxon>
        <taxon>Campylobacterales</taxon>
        <taxon>Arcobacteraceae</taxon>
        <taxon>Poseidonibacter</taxon>
    </lineage>
</organism>
<dbReference type="Proteomes" id="UP000472839">
    <property type="component" value="Unassembled WGS sequence"/>
</dbReference>
<name>A0A6L4WY83_9BACT</name>
<sequence>MREETDKKIVKETGSEEFYFVGFEDDKTECNAKFKIYQSENAEKTLIAVSNDDSEKVSFEVHEDDGVFEVY</sequence>
<dbReference type="RefSeq" id="WP_152279533.1">
    <property type="nucleotide sequence ID" value="NZ_WFKK01000001.1"/>
</dbReference>
<evidence type="ECO:0000313" key="1">
    <source>
        <dbReference type="EMBL" id="KAB7891430.1"/>
    </source>
</evidence>
<reference evidence="1 2" key="1">
    <citation type="submission" date="2019-10" db="EMBL/GenBank/DDBJ databases">
        <title>Poseidonibacter ostreae sp. nov., isolated from the gut of the Ostrea denselamellosa.</title>
        <authorList>
            <person name="Choi A."/>
        </authorList>
    </citation>
    <scope>NUCLEOTIDE SEQUENCE [LARGE SCALE GENOMIC DNA]</scope>
    <source>
        <strain evidence="1 2">SJOD-M-33</strain>
    </source>
</reference>